<dbReference type="AlphaFoldDB" id="F9GGN9"/>
<evidence type="ECO:0000313" key="1">
    <source>
        <dbReference type="EMBL" id="EGU71670.1"/>
    </source>
</evidence>
<sequence length="167" mass="19104">MEPATPLMNDETETLSRMTPVEAFLATPASSVRSETPQDPEHQYLWRCFPDHVWSQRVRDTSSWVWDFGYDIQNLNGSRRWIFDQTFQMFQISAPGFSDVIPGLPVGLFVATLDLEHANLISSANRYFPPKTKPNPHQPEYIQPSPKDHLLGTMHDLKCRLCLSAIS</sequence>
<dbReference type="EMBL" id="AFQF01007834">
    <property type="protein sequence ID" value="EGU71670.1"/>
    <property type="molecule type" value="Genomic_DNA"/>
</dbReference>
<gene>
    <name evidence="1" type="ORF">FOXB_17823</name>
</gene>
<comment type="caution">
    <text evidence="1">The sequence shown here is derived from an EMBL/GenBank/DDBJ whole genome shotgun (WGS) entry which is preliminary data.</text>
</comment>
<protein>
    <submittedName>
        <fullName evidence="1">Uncharacterized protein</fullName>
    </submittedName>
</protein>
<organism evidence="1">
    <name type="scientific">Fusarium oxysporum (strain Fo5176)</name>
    <name type="common">Fusarium vascular wilt</name>
    <dbReference type="NCBI Taxonomy" id="660025"/>
    <lineage>
        <taxon>Eukaryota</taxon>
        <taxon>Fungi</taxon>
        <taxon>Dikarya</taxon>
        <taxon>Ascomycota</taxon>
        <taxon>Pezizomycotina</taxon>
        <taxon>Sordariomycetes</taxon>
        <taxon>Hypocreomycetidae</taxon>
        <taxon>Hypocreales</taxon>
        <taxon>Nectriaceae</taxon>
        <taxon>Fusarium</taxon>
        <taxon>Fusarium oxysporum species complex</taxon>
    </lineage>
</organism>
<accession>F9GGN9</accession>
<reference evidence="1" key="1">
    <citation type="journal article" date="2012" name="Mol. Plant Microbe Interact.">
        <title>A highly conserved effector in Fusarium oxysporum is required for full virulence on Arabidopsis.</title>
        <authorList>
            <person name="Thatcher L.F."/>
            <person name="Gardiner D.M."/>
            <person name="Kazan K."/>
            <person name="Manners J."/>
        </authorList>
    </citation>
    <scope>NUCLEOTIDE SEQUENCE [LARGE SCALE GENOMIC DNA]</scope>
    <source>
        <strain evidence="1">Fo5176</strain>
    </source>
</reference>
<proteinExistence type="predicted"/>
<name>F9GGN9_FUSOF</name>